<feature type="transmembrane region" description="Helical" evidence="1">
    <location>
        <begin position="12"/>
        <end position="31"/>
    </location>
</feature>
<proteinExistence type="predicted"/>
<sequence>MTFERDFAHHPMHYFTLLCIMLVGLWGIFWFNYSRAVQLGIILSMASSYVVWGIVHHAHHKDLHIKVVYEYILVALFSVLIFASLIFRA</sequence>
<accession>A0A0G0XW10</accession>
<evidence type="ECO:0000313" key="3">
    <source>
        <dbReference type="Proteomes" id="UP000034676"/>
    </source>
</evidence>
<organism evidence="2 3">
    <name type="scientific">Candidatus Woesebacteria bacterium GW2011_GWA1_41_13b</name>
    <dbReference type="NCBI Taxonomy" id="1618555"/>
    <lineage>
        <taxon>Bacteria</taxon>
        <taxon>Candidatus Woeseibacteriota</taxon>
    </lineage>
</organism>
<name>A0A0G0XW10_9BACT</name>
<evidence type="ECO:0000313" key="2">
    <source>
        <dbReference type="EMBL" id="KKR92087.1"/>
    </source>
</evidence>
<evidence type="ECO:0000256" key="1">
    <source>
        <dbReference type="SAM" id="Phobius"/>
    </source>
</evidence>
<feature type="transmembrane region" description="Helical" evidence="1">
    <location>
        <begin position="67"/>
        <end position="87"/>
    </location>
</feature>
<protein>
    <submittedName>
        <fullName evidence="2">Uncharacterized protein</fullName>
    </submittedName>
</protein>
<dbReference type="EMBL" id="LCAO01000004">
    <property type="protein sequence ID" value="KKR92087.1"/>
    <property type="molecule type" value="Genomic_DNA"/>
</dbReference>
<reference evidence="2 3" key="1">
    <citation type="journal article" date="2015" name="Nature">
        <title>rRNA introns, odd ribosomes, and small enigmatic genomes across a large radiation of phyla.</title>
        <authorList>
            <person name="Brown C.T."/>
            <person name="Hug L.A."/>
            <person name="Thomas B.C."/>
            <person name="Sharon I."/>
            <person name="Castelle C.J."/>
            <person name="Singh A."/>
            <person name="Wilkins M.J."/>
            <person name="Williams K.H."/>
            <person name="Banfield J.F."/>
        </authorList>
    </citation>
    <scope>NUCLEOTIDE SEQUENCE [LARGE SCALE GENOMIC DNA]</scope>
</reference>
<keyword evidence="1" id="KW-0812">Transmembrane</keyword>
<dbReference type="AlphaFoldDB" id="A0A0G0XW10"/>
<comment type="caution">
    <text evidence="2">The sequence shown here is derived from an EMBL/GenBank/DDBJ whole genome shotgun (WGS) entry which is preliminary data.</text>
</comment>
<keyword evidence="1" id="KW-0472">Membrane</keyword>
<feature type="transmembrane region" description="Helical" evidence="1">
    <location>
        <begin position="37"/>
        <end position="55"/>
    </location>
</feature>
<keyword evidence="1" id="KW-1133">Transmembrane helix</keyword>
<gene>
    <name evidence="2" type="ORF">UU42_C0004G0003</name>
</gene>
<dbReference type="Proteomes" id="UP000034676">
    <property type="component" value="Unassembled WGS sequence"/>
</dbReference>